<reference evidence="1" key="2">
    <citation type="journal article" date="2015" name="Fish Shellfish Immunol.">
        <title>Early steps in the European eel (Anguilla anguilla)-Vibrio vulnificus interaction in the gills: Role of the RtxA13 toxin.</title>
        <authorList>
            <person name="Callol A."/>
            <person name="Pajuelo D."/>
            <person name="Ebbesson L."/>
            <person name="Teles M."/>
            <person name="MacKenzie S."/>
            <person name="Amaro C."/>
        </authorList>
    </citation>
    <scope>NUCLEOTIDE SEQUENCE</scope>
</reference>
<sequence length="22" mass="2654">MLTQIPDSVNERTVITIKYRYL</sequence>
<protein>
    <submittedName>
        <fullName evidence="1">Uncharacterized protein</fullName>
    </submittedName>
</protein>
<reference evidence="1" key="1">
    <citation type="submission" date="2014-11" db="EMBL/GenBank/DDBJ databases">
        <authorList>
            <person name="Amaro Gonzalez C."/>
        </authorList>
    </citation>
    <scope>NUCLEOTIDE SEQUENCE</scope>
</reference>
<accession>A0A0E9RL45</accession>
<name>A0A0E9RL45_ANGAN</name>
<dbReference type="AlphaFoldDB" id="A0A0E9RL45"/>
<dbReference type="EMBL" id="GBXM01079040">
    <property type="protein sequence ID" value="JAH29537.1"/>
    <property type="molecule type" value="Transcribed_RNA"/>
</dbReference>
<organism evidence="1">
    <name type="scientific">Anguilla anguilla</name>
    <name type="common">European freshwater eel</name>
    <name type="synonym">Muraena anguilla</name>
    <dbReference type="NCBI Taxonomy" id="7936"/>
    <lineage>
        <taxon>Eukaryota</taxon>
        <taxon>Metazoa</taxon>
        <taxon>Chordata</taxon>
        <taxon>Craniata</taxon>
        <taxon>Vertebrata</taxon>
        <taxon>Euteleostomi</taxon>
        <taxon>Actinopterygii</taxon>
        <taxon>Neopterygii</taxon>
        <taxon>Teleostei</taxon>
        <taxon>Anguilliformes</taxon>
        <taxon>Anguillidae</taxon>
        <taxon>Anguilla</taxon>
    </lineage>
</organism>
<evidence type="ECO:0000313" key="1">
    <source>
        <dbReference type="EMBL" id="JAH29537.1"/>
    </source>
</evidence>
<proteinExistence type="predicted"/>